<accession>A0A8H6X7G1</accession>
<feature type="region of interest" description="Disordered" evidence="1">
    <location>
        <begin position="63"/>
        <end position="84"/>
    </location>
</feature>
<dbReference type="EMBL" id="JACAZH010000040">
    <property type="protein sequence ID" value="KAF7335843.1"/>
    <property type="molecule type" value="Genomic_DNA"/>
</dbReference>
<name>A0A8H6X7G1_9AGAR</name>
<dbReference type="AlphaFoldDB" id="A0A8H6X7G1"/>
<gene>
    <name evidence="2" type="ORF">MSAN_02330600</name>
</gene>
<comment type="caution">
    <text evidence="2">The sequence shown here is derived from an EMBL/GenBank/DDBJ whole genome shotgun (WGS) entry which is preliminary data.</text>
</comment>
<keyword evidence="3" id="KW-1185">Reference proteome</keyword>
<sequence>MMLDEQLDQEMHNVMRNLPTSDDDKYNSFAGNKIPTSSAALDLAHILRRLCVPPSLHVLSRLATSRRNGPSSPDPDGPRLMIGC</sequence>
<evidence type="ECO:0000313" key="3">
    <source>
        <dbReference type="Proteomes" id="UP000623467"/>
    </source>
</evidence>
<proteinExistence type="predicted"/>
<reference evidence="2" key="1">
    <citation type="submission" date="2020-05" db="EMBL/GenBank/DDBJ databases">
        <title>Mycena genomes resolve the evolution of fungal bioluminescence.</title>
        <authorList>
            <person name="Tsai I.J."/>
        </authorList>
    </citation>
    <scope>NUCLEOTIDE SEQUENCE</scope>
    <source>
        <strain evidence="2">160909Yilan</strain>
    </source>
</reference>
<organism evidence="2 3">
    <name type="scientific">Mycena sanguinolenta</name>
    <dbReference type="NCBI Taxonomy" id="230812"/>
    <lineage>
        <taxon>Eukaryota</taxon>
        <taxon>Fungi</taxon>
        <taxon>Dikarya</taxon>
        <taxon>Basidiomycota</taxon>
        <taxon>Agaricomycotina</taxon>
        <taxon>Agaricomycetes</taxon>
        <taxon>Agaricomycetidae</taxon>
        <taxon>Agaricales</taxon>
        <taxon>Marasmiineae</taxon>
        <taxon>Mycenaceae</taxon>
        <taxon>Mycena</taxon>
    </lineage>
</organism>
<dbReference type="OrthoDB" id="3267321at2759"/>
<evidence type="ECO:0000313" key="2">
    <source>
        <dbReference type="EMBL" id="KAF7335843.1"/>
    </source>
</evidence>
<evidence type="ECO:0000256" key="1">
    <source>
        <dbReference type="SAM" id="MobiDB-lite"/>
    </source>
</evidence>
<dbReference type="Proteomes" id="UP000623467">
    <property type="component" value="Unassembled WGS sequence"/>
</dbReference>
<protein>
    <submittedName>
        <fullName evidence="2">RNA-binding protein</fullName>
    </submittedName>
</protein>